<protein>
    <submittedName>
        <fullName evidence="2">Uncharacterized protein</fullName>
    </submittedName>
</protein>
<dbReference type="AlphaFoldDB" id="A0A0A9B2Q7"/>
<sequence>MLFTQLESVFHVNTSIVLTKHSMVYFSAMFFPVFCGASFFSTLIPLLWHTLYVGLRFTFQYHY</sequence>
<keyword evidence="1" id="KW-0472">Membrane</keyword>
<feature type="transmembrane region" description="Helical" evidence="1">
    <location>
        <begin position="23"/>
        <end position="48"/>
    </location>
</feature>
<keyword evidence="1" id="KW-1133">Transmembrane helix</keyword>
<proteinExistence type="predicted"/>
<name>A0A0A9B2Q7_ARUDO</name>
<evidence type="ECO:0000256" key="1">
    <source>
        <dbReference type="SAM" id="Phobius"/>
    </source>
</evidence>
<accession>A0A0A9B2Q7</accession>
<reference evidence="2" key="2">
    <citation type="journal article" date="2015" name="Data Brief">
        <title>Shoot transcriptome of the giant reed, Arundo donax.</title>
        <authorList>
            <person name="Barrero R.A."/>
            <person name="Guerrero F.D."/>
            <person name="Moolhuijzen P."/>
            <person name="Goolsby J.A."/>
            <person name="Tidwell J."/>
            <person name="Bellgard S.E."/>
            <person name="Bellgard M.I."/>
        </authorList>
    </citation>
    <scope>NUCLEOTIDE SEQUENCE</scope>
    <source>
        <tissue evidence="2">Shoot tissue taken approximately 20 cm above the soil surface</tissue>
    </source>
</reference>
<evidence type="ECO:0000313" key="2">
    <source>
        <dbReference type="EMBL" id="JAD57606.1"/>
    </source>
</evidence>
<organism evidence="2">
    <name type="scientific">Arundo donax</name>
    <name type="common">Giant reed</name>
    <name type="synonym">Donax arundinaceus</name>
    <dbReference type="NCBI Taxonomy" id="35708"/>
    <lineage>
        <taxon>Eukaryota</taxon>
        <taxon>Viridiplantae</taxon>
        <taxon>Streptophyta</taxon>
        <taxon>Embryophyta</taxon>
        <taxon>Tracheophyta</taxon>
        <taxon>Spermatophyta</taxon>
        <taxon>Magnoliopsida</taxon>
        <taxon>Liliopsida</taxon>
        <taxon>Poales</taxon>
        <taxon>Poaceae</taxon>
        <taxon>PACMAD clade</taxon>
        <taxon>Arundinoideae</taxon>
        <taxon>Arundineae</taxon>
        <taxon>Arundo</taxon>
    </lineage>
</organism>
<keyword evidence="1" id="KW-0812">Transmembrane</keyword>
<reference evidence="2" key="1">
    <citation type="submission" date="2014-09" db="EMBL/GenBank/DDBJ databases">
        <authorList>
            <person name="Magalhaes I.L.F."/>
            <person name="Oliveira U."/>
            <person name="Santos F.R."/>
            <person name="Vidigal T.H.D.A."/>
            <person name="Brescovit A.D."/>
            <person name="Santos A.J."/>
        </authorList>
    </citation>
    <scope>NUCLEOTIDE SEQUENCE</scope>
    <source>
        <tissue evidence="2">Shoot tissue taken approximately 20 cm above the soil surface</tissue>
    </source>
</reference>
<dbReference type="EMBL" id="GBRH01240289">
    <property type="protein sequence ID" value="JAD57606.1"/>
    <property type="molecule type" value="Transcribed_RNA"/>
</dbReference>